<reference evidence="4" key="1">
    <citation type="submission" date="2018-04" db="EMBL/GenBank/DDBJ databases">
        <title>Complete genome of Antarctic heterotrophic bacterium Hymenobacter nivis.</title>
        <authorList>
            <person name="Terashima M."/>
        </authorList>
    </citation>
    <scope>NUCLEOTIDE SEQUENCE [LARGE SCALE GENOMIC DNA]</scope>
    <source>
        <strain evidence="4">NBRC 111535</strain>
    </source>
</reference>
<feature type="domain" description="Peptidase S9 prolyl oligopeptidase catalytic" evidence="2">
    <location>
        <begin position="123"/>
        <end position="252"/>
    </location>
</feature>
<dbReference type="OrthoDB" id="880990at2"/>
<dbReference type="Proteomes" id="UP000245999">
    <property type="component" value="Chromosome"/>
</dbReference>
<dbReference type="EMBL" id="CP029145">
    <property type="protein sequence ID" value="AWM33993.1"/>
    <property type="molecule type" value="Genomic_DNA"/>
</dbReference>
<dbReference type="AlphaFoldDB" id="A0A2Z3GJI9"/>
<protein>
    <recommendedName>
        <fullName evidence="2">Peptidase S9 prolyl oligopeptidase catalytic domain-containing protein</fullName>
    </recommendedName>
</protein>
<name>A0A2Z3GJI9_9BACT</name>
<dbReference type="RefSeq" id="WP_109657044.1">
    <property type="nucleotide sequence ID" value="NZ_CP029145.1"/>
</dbReference>
<sequence length="345" mass="37401">MKTKNWRRTGLVFLFVAGGLAWPWVRAWWPAPPPALLYGQAYGSVHRTATPVLVVILHGDAPFHRPSYQYQLAQQVARAAPDVVAVGLLRPGYADPAGHRSPGIRGLTVGDNYTTAAVAAVAATVQALRRRYGARRVILAGHSGGAVLVGAVLSRYPLLADGALLAACPCDVPAFRRHMAWQQLNPLWWLPVPLLSPLNMAAQVRPGLPVRVVTGLADPLALPAYSRQYVAALQRHRVAAQLVELPGQGHEIFLAPAVVRQIVDLATTGLPPARLAAPAAHAPQHEPQQRNTAPDGPRRVGAPVINPLQKNVLHVGVNQWQHQRNQANEQQKEAEFFHEGGGWIR</sequence>
<gene>
    <name evidence="3" type="ORF">DDQ68_15075</name>
</gene>
<dbReference type="SUPFAM" id="SSF53474">
    <property type="entry name" value="alpha/beta-Hydrolases"/>
    <property type="match status" value="1"/>
</dbReference>
<feature type="region of interest" description="Disordered" evidence="1">
    <location>
        <begin position="276"/>
        <end position="303"/>
    </location>
</feature>
<evidence type="ECO:0000313" key="3">
    <source>
        <dbReference type="EMBL" id="AWM33993.1"/>
    </source>
</evidence>
<dbReference type="InterPro" id="IPR029058">
    <property type="entry name" value="AB_hydrolase_fold"/>
</dbReference>
<dbReference type="GO" id="GO:0006508">
    <property type="term" value="P:proteolysis"/>
    <property type="evidence" value="ECO:0007669"/>
    <property type="project" value="InterPro"/>
</dbReference>
<dbReference type="Pfam" id="PF00326">
    <property type="entry name" value="Peptidase_S9"/>
    <property type="match status" value="1"/>
</dbReference>
<dbReference type="GO" id="GO:0008236">
    <property type="term" value="F:serine-type peptidase activity"/>
    <property type="evidence" value="ECO:0007669"/>
    <property type="project" value="InterPro"/>
</dbReference>
<dbReference type="InterPro" id="IPR001375">
    <property type="entry name" value="Peptidase_S9_cat"/>
</dbReference>
<proteinExistence type="predicted"/>
<organism evidence="3 4">
    <name type="scientific">Hymenobacter nivis</name>
    <dbReference type="NCBI Taxonomy" id="1850093"/>
    <lineage>
        <taxon>Bacteria</taxon>
        <taxon>Pseudomonadati</taxon>
        <taxon>Bacteroidota</taxon>
        <taxon>Cytophagia</taxon>
        <taxon>Cytophagales</taxon>
        <taxon>Hymenobacteraceae</taxon>
        <taxon>Hymenobacter</taxon>
    </lineage>
</organism>
<evidence type="ECO:0000259" key="2">
    <source>
        <dbReference type="Pfam" id="PF00326"/>
    </source>
</evidence>
<dbReference type="KEGG" id="hnv:DDQ68_15075"/>
<dbReference type="Gene3D" id="3.40.50.1820">
    <property type="entry name" value="alpha/beta hydrolase"/>
    <property type="match status" value="1"/>
</dbReference>
<accession>A0A2Z3GJI9</accession>
<evidence type="ECO:0000313" key="4">
    <source>
        <dbReference type="Proteomes" id="UP000245999"/>
    </source>
</evidence>
<keyword evidence="4" id="KW-1185">Reference proteome</keyword>
<feature type="region of interest" description="Disordered" evidence="1">
    <location>
        <begin position="323"/>
        <end position="345"/>
    </location>
</feature>
<evidence type="ECO:0000256" key="1">
    <source>
        <dbReference type="SAM" id="MobiDB-lite"/>
    </source>
</evidence>